<organism evidence="2 3">
    <name type="scientific">Mucor lusitanicus CBS 277.49</name>
    <dbReference type="NCBI Taxonomy" id="747725"/>
    <lineage>
        <taxon>Eukaryota</taxon>
        <taxon>Fungi</taxon>
        <taxon>Fungi incertae sedis</taxon>
        <taxon>Mucoromycota</taxon>
        <taxon>Mucoromycotina</taxon>
        <taxon>Mucoromycetes</taxon>
        <taxon>Mucorales</taxon>
        <taxon>Mucorineae</taxon>
        <taxon>Mucoraceae</taxon>
        <taxon>Mucor</taxon>
    </lineage>
</organism>
<accession>A0A162QVW1</accession>
<protein>
    <submittedName>
        <fullName evidence="2">Uncharacterized protein</fullName>
    </submittedName>
</protein>
<evidence type="ECO:0000256" key="1">
    <source>
        <dbReference type="SAM" id="Phobius"/>
    </source>
</evidence>
<keyword evidence="1" id="KW-0812">Transmembrane</keyword>
<proteinExistence type="predicted"/>
<comment type="caution">
    <text evidence="2">The sequence shown here is derived from an EMBL/GenBank/DDBJ whole genome shotgun (WGS) entry which is preliminary data.</text>
</comment>
<sequence length="116" mass="12661">MPKEVLLIFYGSQQMDLFEKSLCLPLEPIMSDSLQDAIKACTASCVAQADSHFNAETCAKFCDKAAKCTDAACIKSVTNEVIDAALGKSSTTTFNMGLAFVFILFTVYLVNFRNSH</sequence>
<evidence type="ECO:0000313" key="2">
    <source>
        <dbReference type="EMBL" id="OAD06100.1"/>
    </source>
</evidence>
<dbReference type="OrthoDB" id="2261836at2759"/>
<dbReference type="Proteomes" id="UP000077051">
    <property type="component" value="Unassembled WGS sequence"/>
</dbReference>
<gene>
    <name evidence="2" type="ORF">MUCCIDRAFT_159785</name>
</gene>
<dbReference type="AlphaFoldDB" id="A0A162QVW1"/>
<keyword evidence="1" id="KW-0472">Membrane</keyword>
<reference evidence="2 3" key="1">
    <citation type="submission" date="2015-06" db="EMBL/GenBank/DDBJ databases">
        <title>Expansion of signal transduction pathways in fungi by whole-genome duplication.</title>
        <authorList>
            <consortium name="DOE Joint Genome Institute"/>
            <person name="Corrochano L.M."/>
            <person name="Kuo A."/>
            <person name="Marcet-Houben M."/>
            <person name="Polaino S."/>
            <person name="Salamov A."/>
            <person name="Villalobos J.M."/>
            <person name="Alvarez M.I."/>
            <person name="Avalos J."/>
            <person name="Benito E.P."/>
            <person name="Benoit I."/>
            <person name="Burger G."/>
            <person name="Camino L.P."/>
            <person name="Canovas D."/>
            <person name="Cerda-Olmedo E."/>
            <person name="Cheng J.-F."/>
            <person name="Dominguez A."/>
            <person name="Elias M."/>
            <person name="Eslava A.P."/>
            <person name="Glaser F."/>
            <person name="Grimwood J."/>
            <person name="Gutierrez G."/>
            <person name="Heitman J."/>
            <person name="Henrissat B."/>
            <person name="Iturriaga E.A."/>
            <person name="Lang B.F."/>
            <person name="Lavin J.L."/>
            <person name="Lee S."/>
            <person name="Li W."/>
            <person name="Lindquist E."/>
            <person name="Lopez-Garcia S."/>
            <person name="Luque E.M."/>
            <person name="Marcos A.T."/>
            <person name="Martin J."/>
            <person name="Mccluskey K."/>
            <person name="Medina H.R."/>
            <person name="Miralles-Duran A."/>
            <person name="Miyazaki A."/>
            <person name="Munoz-Torres E."/>
            <person name="Oguiza J.A."/>
            <person name="Ohm R."/>
            <person name="Olmedo M."/>
            <person name="Orejas M."/>
            <person name="Ortiz-Castellanos L."/>
            <person name="Pisabarro A.G."/>
            <person name="Rodriguez-Romero J."/>
            <person name="Ruiz-Herrera J."/>
            <person name="Ruiz-Vazquez R."/>
            <person name="Sanz C."/>
            <person name="Schackwitz W."/>
            <person name="Schmutz J."/>
            <person name="Shahriari M."/>
            <person name="Shelest E."/>
            <person name="Silva-Franco F."/>
            <person name="Soanes D."/>
            <person name="Syed K."/>
            <person name="Tagua V.G."/>
            <person name="Talbot N.J."/>
            <person name="Thon M."/>
            <person name="De Vries R.P."/>
            <person name="Wiebenga A."/>
            <person name="Yadav J.S."/>
            <person name="Braun E.L."/>
            <person name="Baker S."/>
            <person name="Garre V."/>
            <person name="Horwitz B."/>
            <person name="Torres-Martinez S."/>
            <person name="Idnurm A."/>
            <person name="Herrera-Estrella A."/>
            <person name="Gabaldon T."/>
            <person name="Grigoriev I.V."/>
        </authorList>
    </citation>
    <scope>NUCLEOTIDE SEQUENCE [LARGE SCALE GENOMIC DNA]</scope>
    <source>
        <strain evidence="2 3">CBS 277.49</strain>
    </source>
</reference>
<evidence type="ECO:0000313" key="3">
    <source>
        <dbReference type="Proteomes" id="UP000077051"/>
    </source>
</evidence>
<keyword evidence="3" id="KW-1185">Reference proteome</keyword>
<feature type="transmembrane region" description="Helical" evidence="1">
    <location>
        <begin position="94"/>
        <end position="112"/>
    </location>
</feature>
<dbReference type="EMBL" id="AMYB01000002">
    <property type="protein sequence ID" value="OAD06100.1"/>
    <property type="molecule type" value="Genomic_DNA"/>
</dbReference>
<dbReference type="VEuPathDB" id="FungiDB:MUCCIDRAFT_159785"/>
<keyword evidence="1" id="KW-1133">Transmembrane helix</keyword>
<name>A0A162QVW1_MUCCL</name>